<dbReference type="EMBL" id="CP007035">
    <property type="protein sequence ID" value="AHF17085.1"/>
    <property type="molecule type" value="Genomic_DNA"/>
</dbReference>
<gene>
    <name evidence="2" type="ORF">NIASO_01430</name>
</gene>
<dbReference type="Pfam" id="PF12708">
    <property type="entry name" value="Pect-lyase_RHGA_epim"/>
    <property type="match status" value="1"/>
</dbReference>
<dbReference type="KEGG" id="nso:NIASO_01430"/>
<dbReference type="InterPro" id="IPR011050">
    <property type="entry name" value="Pectin_lyase_fold/virulence"/>
</dbReference>
<dbReference type="AlphaFoldDB" id="W0F206"/>
<evidence type="ECO:0000259" key="1">
    <source>
        <dbReference type="Pfam" id="PF12708"/>
    </source>
</evidence>
<dbReference type="InterPro" id="IPR012334">
    <property type="entry name" value="Pectin_lyas_fold"/>
</dbReference>
<proteinExistence type="predicted"/>
<dbReference type="HOGENOM" id="CLU_452576_0_0_10"/>
<dbReference type="InterPro" id="IPR024535">
    <property type="entry name" value="RHGA/B-epi-like_pectate_lyase"/>
</dbReference>
<reference evidence="2 3" key="1">
    <citation type="submission" date="2013-12" db="EMBL/GenBank/DDBJ databases">
        <authorList>
            <consortium name="DOE Joint Genome Institute"/>
            <person name="Eisen J."/>
            <person name="Huntemann M."/>
            <person name="Han J."/>
            <person name="Chen A."/>
            <person name="Kyrpides N."/>
            <person name="Mavromatis K."/>
            <person name="Markowitz V."/>
            <person name="Palaniappan K."/>
            <person name="Ivanova N."/>
            <person name="Schaumberg A."/>
            <person name="Pati A."/>
            <person name="Liolios K."/>
            <person name="Nordberg H.P."/>
            <person name="Cantor M.N."/>
            <person name="Hua S.X."/>
            <person name="Woyke T."/>
        </authorList>
    </citation>
    <scope>NUCLEOTIDE SEQUENCE [LARGE SCALE GENOMIC DNA]</scope>
    <source>
        <strain evidence="3">DSM 19437</strain>
    </source>
</reference>
<dbReference type="Proteomes" id="UP000003586">
    <property type="component" value="Chromosome"/>
</dbReference>
<evidence type="ECO:0000313" key="3">
    <source>
        <dbReference type="Proteomes" id="UP000003586"/>
    </source>
</evidence>
<dbReference type="SUPFAM" id="SSF51126">
    <property type="entry name" value="Pectin lyase-like"/>
    <property type="match status" value="1"/>
</dbReference>
<accession>W0F206</accession>
<organism evidence="2 3">
    <name type="scientific">Niabella soli DSM 19437</name>
    <dbReference type="NCBI Taxonomy" id="929713"/>
    <lineage>
        <taxon>Bacteria</taxon>
        <taxon>Pseudomonadati</taxon>
        <taxon>Bacteroidota</taxon>
        <taxon>Chitinophagia</taxon>
        <taxon>Chitinophagales</taxon>
        <taxon>Chitinophagaceae</taxon>
        <taxon>Niabella</taxon>
    </lineage>
</organism>
<evidence type="ECO:0000313" key="2">
    <source>
        <dbReference type="EMBL" id="AHF17085.1"/>
    </source>
</evidence>
<sequence>MTGHFHSFICSGTGYPGCAMEIPAPLNSPEVNPISQAVINVALLGAKGDGNTDNQKVLNKIFNNLQPGQTVYFPKGNYLIDGPVIIKNKNNLIIKGDGATSRLFVKGQLTGTSKTTFFSTLSIDECNKLTIENLCIESKGENWGDADAASKFSLPDQKTAWLINKGGHALLITRSTNISVNAVIGRFCGSTGVFYASSCDLVRFTNCFANAASLGYAGFAIDNFANTNATFLPKRRYSFVNCKVSSEQSKFGQYAAKGGIVMEGDPDRILNCTIDGGVFENCYTGENNKSLGAAISAENTNLYAKGVKGINNFVGLRLFTRTEVKNKVNVTITNCSFQSNKFCGLYIASASSGGGLITINNSKFGQNRTSVWASSTSQPLYNKASAIISAGYMKSQQLKFDNCEFTGGNQYIYAAGRSNIAINQSRFSGASDSTMNFYGGGNIAIQNNVIEGRTPIKVRHYNDERSYSSEVQLKITDNKLKGMPNTAADLKGIPEKFVTSKSILSNSSLLSTNNVNNTQYRKITSVRFIRLGLQATNTFLVGEISQPVDLSRAKFIRTSNSQIVEILQITYPFEKLNSRIKVVLAGDVRKTFLTEKTFDLLTN</sequence>
<dbReference type="Gene3D" id="2.160.20.10">
    <property type="entry name" value="Single-stranded right-handed beta-helix, Pectin lyase-like"/>
    <property type="match status" value="2"/>
</dbReference>
<feature type="domain" description="Rhamnogalacturonase A/B/Epimerase-like pectate lyase" evidence="1">
    <location>
        <begin position="39"/>
        <end position="100"/>
    </location>
</feature>
<name>W0F206_9BACT</name>
<dbReference type="STRING" id="929713.NIASO_01430"/>
<keyword evidence="3" id="KW-1185">Reference proteome</keyword>
<protein>
    <recommendedName>
        <fullName evidence="1">Rhamnogalacturonase A/B/Epimerase-like pectate lyase domain-containing protein</fullName>
    </recommendedName>
</protein>